<dbReference type="RefSeq" id="WP_167232790.1">
    <property type="nucleotide sequence ID" value="NZ_VUYU01000046.1"/>
</dbReference>
<organism evidence="1 2">
    <name type="scientific">Massilia rubra</name>
    <dbReference type="NCBI Taxonomy" id="2607910"/>
    <lineage>
        <taxon>Bacteria</taxon>
        <taxon>Pseudomonadati</taxon>
        <taxon>Pseudomonadota</taxon>
        <taxon>Betaproteobacteria</taxon>
        <taxon>Burkholderiales</taxon>
        <taxon>Oxalobacteraceae</taxon>
        <taxon>Telluria group</taxon>
        <taxon>Massilia</taxon>
    </lineage>
</organism>
<gene>
    <name evidence="1" type="ORF">F0185_32900</name>
</gene>
<name>A0ABX0LV73_9BURK</name>
<sequence length="75" mass="8508">MAHDIKLQQKDGMIHLHTIYETDLDGYITLDIPIPNANNSVLAMQAMACEFAAAHLNRRAEIFRKLDLEDSPPME</sequence>
<dbReference type="Proteomes" id="UP000785613">
    <property type="component" value="Unassembled WGS sequence"/>
</dbReference>
<keyword evidence="2" id="KW-1185">Reference proteome</keyword>
<reference evidence="1 2" key="1">
    <citation type="submission" date="2019-09" db="EMBL/GenBank/DDBJ databases">
        <title>Taxonomy of Antarctic Massilia spp.: description of Massilia rubra sp. nov., Massilia aquatica sp. nov., Massilia mucilaginosa sp. nov., Massilia frigida sp. nov. isolated from streams, lakes and regoliths.</title>
        <authorList>
            <person name="Holochova P."/>
            <person name="Sedlacek I."/>
            <person name="Kralova S."/>
            <person name="Maslanova I."/>
            <person name="Busse H.-J."/>
            <person name="Stankova E."/>
            <person name="Vrbovska V."/>
            <person name="Kovarovic V."/>
            <person name="Bartak M."/>
            <person name="Svec P."/>
            <person name="Pantucek R."/>
        </authorList>
    </citation>
    <scope>NUCLEOTIDE SEQUENCE [LARGE SCALE GENOMIC DNA]</scope>
    <source>
        <strain evidence="1 2">CCM 8692</strain>
    </source>
</reference>
<dbReference type="EMBL" id="VUYU01000046">
    <property type="protein sequence ID" value="NHZ38348.1"/>
    <property type="molecule type" value="Genomic_DNA"/>
</dbReference>
<comment type="caution">
    <text evidence="1">The sequence shown here is derived from an EMBL/GenBank/DDBJ whole genome shotgun (WGS) entry which is preliminary data.</text>
</comment>
<protein>
    <recommendedName>
        <fullName evidence="3">HicB-like antitoxin of toxin-antitoxin system domain-containing protein</fullName>
    </recommendedName>
</protein>
<accession>A0ABX0LV73</accession>
<proteinExistence type="predicted"/>
<evidence type="ECO:0000313" key="1">
    <source>
        <dbReference type="EMBL" id="NHZ38348.1"/>
    </source>
</evidence>
<evidence type="ECO:0008006" key="3">
    <source>
        <dbReference type="Google" id="ProtNLM"/>
    </source>
</evidence>
<evidence type="ECO:0000313" key="2">
    <source>
        <dbReference type="Proteomes" id="UP000785613"/>
    </source>
</evidence>